<evidence type="ECO:0000313" key="4">
    <source>
        <dbReference type="EMBL" id="KXT61245.1"/>
    </source>
</evidence>
<dbReference type="InterPro" id="IPR015402">
    <property type="entry name" value="DUF1980"/>
</dbReference>
<dbReference type="Pfam" id="PF09323">
    <property type="entry name" value="DUF1980"/>
    <property type="match status" value="1"/>
</dbReference>
<feature type="domain" description="DUF1980" evidence="3">
    <location>
        <begin position="131"/>
        <end position="269"/>
    </location>
</feature>
<dbReference type="AlphaFoldDB" id="A0A139MBX2"/>
<evidence type="ECO:0000259" key="2">
    <source>
        <dbReference type="Pfam" id="PF09323"/>
    </source>
</evidence>
<keyword evidence="1" id="KW-0472">Membrane</keyword>
<protein>
    <submittedName>
        <fullName evidence="4">ABC transporter, substrate-binding protein</fullName>
    </submittedName>
</protein>
<feature type="transmembrane region" description="Helical" evidence="1">
    <location>
        <begin position="73"/>
        <end position="91"/>
    </location>
</feature>
<gene>
    <name evidence="4" type="ORF">SORDD05_00478</name>
</gene>
<reference evidence="4 5" key="1">
    <citation type="submission" date="2016-01" db="EMBL/GenBank/DDBJ databases">
        <title>Highly variable Streptococcus oralis are common among viridans streptococci isolated from primates.</title>
        <authorList>
            <person name="Denapaite D."/>
            <person name="Rieger M."/>
            <person name="Koendgen S."/>
            <person name="Brueckner R."/>
            <person name="Ochigava I."/>
            <person name="Kappeler P."/>
            <person name="Maetz-Rensing K."/>
            <person name="Leendertz F."/>
            <person name="Hakenbeck R."/>
        </authorList>
    </citation>
    <scope>NUCLEOTIDE SEQUENCE [LARGE SCALE GENOMIC DNA]</scope>
    <source>
        <strain evidence="4 5">DD05</strain>
    </source>
</reference>
<dbReference type="InterPro" id="IPR048493">
    <property type="entry name" value="DUF1980_N"/>
</dbReference>
<dbReference type="InterPro" id="IPR052955">
    <property type="entry name" value="UPF0703_membrane_permease"/>
</dbReference>
<keyword evidence="1" id="KW-1133">Transmembrane helix</keyword>
<proteinExistence type="predicted"/>
<dbReference type="PATRIC" id="fig|1303.76.peg.498"/>
<dbReference type="NCBIfam" id="TIGR03943">
    <property type="entry name" value="TIGR03943 family putative permease subunit"/>
    <property type="match status" value="1"/>
</dbReference>
<feature type="domain" description="DUF1980" evidence="2">
    <location>
        <begin position="2"/>
        <end position="102"/>
    </location>
</feature>
<comment type="caution">
    <text evidence="4">The sequence shown here is derived from an EMBL/GenBank/DDBJ whole genome shotgun (WGS) entry which is preliminary data.</text>
</comment>
<dbReference type="PANTHER" id="PTHR40047:SF1">
    <property type="entry name" value="UPF0703 PROTEIN YCGQ"/>
    <property type="match status" value="1"/>
</dbReference>
<dbReference type="PANTHER" id="PTHR40047">
    <property type="entry name" value="UPF0703 PROTEIN YCGQ"/>
    <property type="match status" value="1"/>
</dbReference>
<dbReference type="RefSeq" id="WP_061416937.1">
    <property type="nucleotide sequence ID" value="NZ_KQ969037.1"/>
</dbReference>
<dbReference type="Pfam" id="PF21537">
    <property type="entry name" value="DUF1980_C"/>
    <property type="match status" value="1"/>
</dbReference>
<name>A0A139MBX2_STROR</name>
<dbReference type="Proteomes" id="UP000070541">
    <property type="component" value="Unassembled WGS sequence"/>
</dbReference>
<accession>A0A139MBX2</accession>
<organism evidence="4 5">
    <name type="scientific">Streptococcus oralis</name>
    <dbReference type="NCBI Taxonomy" id="1303"/>
    <lineage>
        <taxon>Bacteria</taxon>
        <taxon>Bacillati</taxon>
        <taxon>Bacillota</taxon>
        <taxon>Bacilli</taxon>
        <taxon>Lactobacillales</taxon>
        <taxon>Streptococcaceae</taxon>
        <taxon>Streptococcus</taxon>
    </lineage>
</organism>
<sequence length="272" mass="31361">MIRFFILLGYFALTLYLKLSGKLSHYINLHYSYLVYISMVLSLLLALVQFYIWIKKINSHSHMESRRARQISILLLSLPLLIGVAFPTVSLDSKTVSAKGYHFPLAEGIDTAIQASEGTSSQYLKPDTSTYFSKSAYEKEMRTTADKYLSQPTIQVTDENYMEVMEVLYDYPQEFEGKKIEFTGFVYNDPSHPDSQFLFRFGIIHCIADSGVYGLLTKGNSRQYPDNTWITAKGTLTLHYHKELKQKLPTLEVESFTKVDKPENPYVYRVFQ</sequence>
<keyword evidence="1" id="KW-0812">Transmembrane</keyword>
<dbReference type="EMBL" id="LQOG01000014">
    <property type="protein sequence ID" value="KXT61245.1"/>
    <property type="molecule type" value="Genomic_DNA"/>
</dbReference>
<evidence type="ECO:0000256" key="1">
    <source>
        <dbReference type="SAM" id="Phobius"/>
    </source>
</evidence>
<evidence type="ECO:0000313" key="5">
    <source>
        <dbReference type="Proteomes" id="UP000070541"/>
    </source>
</evidence>
<feature type="transmembrane region" description="Helical" evidence="1">
    <location>
        <begin position="30"/>
        <end position="52"/>
    </location>
</feature>
<evidence type="ECO:0000259" key="3">
    <source>
        <dbReference type="Pfam" id="PF21537"/>
    </source>
</evidence>
<dbReference type="InterPro" id="IPR048447">
    <property type="entry name" value="DUF1980_C"/>
</dbReference>